<keyword evidence="1" id="KW-0812">Transmembrane</keyword>
<reference evidence="2 3" key="1">
    <citation type="submission" date="2023-08" db="EMBL/GenBank/DDBJ databases">
        <title>Pleionea litopenaei sp. nov., isolated from stomach of juvenile Litopenaeus vannamei.</title>
        <authorList>
            <person name="Rho A.M."/>
            <person name="Hwang C.Y."/>
        </authorList>
    </citation>
    <scope>NUCLEOTIDE SEQUENCE [LARGE SCALE GENOMIC DNA]</scope>
    <source>
        <strain evidence="2 3">HL-JVS1</strain>
    </source>
</reference>
<dbReference type="RefSeq" id="WP_309203756.1">
    <property type="nucleotide sequence ID" value="NZ_CP133548.1"/>
</dbReference>
<dbReference type="Pfam" id="PF05960">
    <property type="entry name" value="DUF885"/>
    <property type="match status" value="1"/>
</dbReference>
<evidence type="ECO:0000313" key="3">
    <source>
        <dbReference type="Proteomes" id="UP001239782"/>
    </source>
</evidence>
<dbReference type="KEGG" id="plei:Q9312_06395"/>
<keyword evidence="1" id="KW-1133">Transmembrane helix</keyword>
<dbReference type="AlphaFoldDB" id="A0AA51RVW3"/>
<keyword evidence="1" id="KW-0472">Membrane</keyword>
<dbReference type="InterPro" id="IPR010281">
    <property type="entry name" value="DUF885"/>
</dbReference>
<keyword evidence="3" id="KW-1185">Reference proteome</keyword>
<gene>
    <name evidence="2" type="ORF">Q9312_06395</name>
</gene>
<evidence type="ECO:0000256" key="1">
    <source>
        <dbReference type="SAM" id="Phobius"/>
    </source>
</evidence>
<feature type="transmembrane region" description="Helical" evidence="1">
    <location>
        <begin position="7"/>
        <end position="27"/>
    </location>
</feature>
<organism evidence="2 3">
    <name type="scientific">Pleionea litopenaei</name>
    <dbReference type="NCBI Taxonomy" id="3070815"/>
    <lineage>
        <taxon>Bacteria</taxon>
        <taxon>Pseudomonadati</taxon>
        <taxon>Pseudomonadota</taxon>
        <taxon>Gammaproteobacteria</taxon>
        <taxon>Oceanospirillales</taxon>
        <taxon>Pleioneaceae</taxon>
        <taxon>Pleionea</taxon>
    </lineage>
</organism>
<dbReference type="PANTHER" id="PTHR33361:SF2">
    <property type="entry name" value="DUF885 DOMAIN-CONTAINING PROTEIN"/>
    <property type="match status" value="1"/>
</dbReference>
<dbReference type="EMBL" id="CP133548">
    <property type="protein sequence ID" value="WMS88542.1"/>
    <property type="molecule type" value="Genomic_DNA"/>
</dbReference>
<name>A0AA51RVW3_9GAMM</name>
<protein>
    <submittedName>
        <fullName evidence="2">DUF885 family protein</fullName>
    </submittedName>
</protein>
<accession>A0AA51RVW3</accession>
<evidence type="ECO:0000313" key="2">
    <source>
        <dbReference type="EMBL" id="WMS88542.1"/>
    </source>
</evidence>
<sequence>MKLNEQVVSYLYIVVLVFTFIAGPSVMAKGEAPIAQEIRAIDLELKDILSNKFPIKASQLGIKPLQLPLNFETNEQTLPKIDALLKRLNQVTEKKLGNDKLLQILESDLLRLKAEFSIPQPMLELGPNLSELDQLFILGSGNSEWRFNSVEDYELWLDRLKAFPAVVERSQQRLLIGVESKLLPSRTVVENELRILKQHLVPSYENSLLYAPITKMPRQFLANQKQYLILQYSKVIDSQVLPALSSYIAFIENDYLPLLEEHSWYRQVDDSLFEKHLQEAMLKDQTMDALMSQALTDIDRLSRSFSELRKAHSDARSDQDFYQSILSNQWRPVSDVQSTQIELVNWLKSIHKQLPKLFNHFPRSTLKLTFQARVGAPVFRYSAAQMQPVRAATLQLNWISPATANHALLKPLVVVEGSPGRHFQYSLAQEFAPDLSYRALLPKAAIELGWSLYALTLVDELQAFDSYSEVGVVLNQLMASAQLVAIIAQHQRGWSSESVERLLRQTLPLSEQDISQLVHSTLVSPGLLAQRAAAEAALRQLRQRAEIALKGHFNLADFHGVILTQGNLSIPLLEQAVDHWIDEQRQLILERESQEKSEAE</sequence>
<dbReference type="Proteomes" id="UP001239782">
    <property type="component" value="Chromosome"/>
</dbReference>
<proteinExistence type="predicted"/>
<dbReference type="PANTHER" id="PTHR33361">
    <property type="entry name" value="GLR0591 PROTEIN"/>
    <property type="match status" value="1"/>
</dbReference>